<dbReference type="AlphaFoldDB" id="A0A0W0EWL2"/>
<evidence type="ECO:0000313" key="8">
    <source>
        <dbReference type="EMBL" id="KTB28455.1"/>
    </source>
</evidence>
<keyword evidence="4 6" id="KW-0460">Magnesium</keyword>
<comment type="similarity">
    <text evidence="2 6">Belongs to the terpene synthase family.</text>
</comment>
<evidence type="ECO:0000256" key="2">
    <source>
        <dbReference type="ARBA" id="ARBA00006333"/>
    </source>
</evidence>
<dbReference type="Proteomes" id="UP000054988">
    <property type="component" value="Unassembled WGS sequence"/>
</dbReference>
<evidence type="ECO:0000313" key="9">
    <source>
        <dbReference type="Proteomes" id="UP000054988"/>
    </source>
</evidence>
<comment type="caution">
    <text evidence="8">The sequence shown here is derived from an EMBL/GenBank/DDBJ whole genome shotgun (WGS) entry which is preliminary data.</text>
</comment>
<evidence type="ECO:0000256" key="7">
    <source>
        <dbReference type="SAM" id="Coils"/>
    </source>
</evidence>
<evidence type="ECO:0000256" key="4">
    <source>
        <dbReference type="ARBA" id="ARBA00022842"/>
    </source>
</evidence>
<dbReference type="PANTHER" id="PTHR35201:SF4">
    <property type="entry name" value="BETA-PINACENE SYNTHASE-RELATED"/>
    <property type="match status" value="1"/>
</dbReference>
<dbReference type="Gene3D" id="1.10.600.10">
    <property type="entry name" value="Farnesyl Diphosphate Synthase"/>
    <property type="match status" value="1"/>
</dbReference>
<dbReference type="GO" id="GO:0008299">
    <property type="term" value="P:isoprenoid biosynthetic process"/>
    <property type="evidence" value="ECO:0007669"/>
    <property type="project" value="UniProtKB-ARBA"/>
</dbReference>
<keyword evidence="7" id="KW-0175">Coiled coil</keyword>
<proteinExistence type="inferred from homology"/>
<evidence type="ECO:0000256" key="5">
    <source>
        <dbReference type="ARBA" id="ARBA00023239"/>
    </source>
</evidence>
<evidence type="ECO:0000256" key="3">
    <source>
        <dbReference type="ARBA" id="ARBA00022723"/>
    </source>
</evidence>
<reference evidence="8 9" key="1">
    <citation type="submission" date="2015-12" db="EMBL/GenBank/DDBJ databases">
        <title>Draft genome sequence of Moniliophthora roreri, the causal agent of frosty pod rot of cacao.</title>
        <authorList>
            <person name="Aime M.C."/>
            <person name="Diaz-Valderrama J.R."/>
            <person name="Kijpornyongpan T."/>
            <person name="Phillips-Mora W."/>
        </authorList>
    </citation>
    <scope>NUCLEOTIDE SEQUENCE [LARGE SCALE GENOMIC DNA]</scope>
    <source>
        <strain evidence="8 9">MCA 2952</strain>
    </source>
</reference>
<dbReference type="PANTHER" id="PTHR35201">
    <property type="entry name" value="TERPENE SYNTHASE"/>
    <property type="match status" value="1"/>
</dbReference>
<dbReference type="SUPFAM" id="SSF48576">
    <property type="entry name" value="Terpenoid synthases"/>
    <property type="match status" value="1"/>
</dbReference>
<dbReference type="InterPro" id="IPR008949">
    <property type="entry name" value="Isoprenoid_synthase_dom_sf"/>
</dbReference>
<dbReference type="eggNOG" id="ENOG502SJ7W">
    <property type="taxonomic scope" value="Eukaryota"/>
</dbReference>
<evidence type="ECO:0000256" key="6">
    <source>
        <dbReference type="RuleBase" id="RU366034"/>
    </source>
</evidence>
<evidence type="ECO:0000256" key="1">
    <source>
        <dbReference type="ARBA" id="ARBA00001946"/>
    </source>
</evidence>
<dbReference type="InterPro" id="IPR034686">
    <property type="entry name" value="Terpene_cyclase-like_2"/>
</dbReference>
<feature type="coiled-coil region" evidence="7">
    <location>
        <begin position="271"/>
        <end position="298"/>
    </location>
</feature>
<keyword evidence="5 6" id="KW-0456">Lyase</keyword>
<dbReference type="EC" id="4.2.3.-" evidence="6"/>
<sequence length="336" mass="37468">MGRATVLTFTLPDLEMFSALPDGGINPHHEMARQESRRWVAQYTNVTFGPKMKAFYEKCEFELSSSYCYPQLDREGLRAVMDLVNILWFADEVTDAETGSGASRTAETVCRTLRDPEYNDGTPLCLTGTFCSFRINHLSKAGPETSRRFMEHCHETFFAFSEEAELRAQGEVLSIAGYLSLRKRNGRGGVRPCFDLAECFLDMDLPDCVHRLEIFRRGHDAAVDLVGLANDLYSYNVQQARGYGTSNIVTVVMKARKIGLQEASDYVGCLCKTLLSNLQESQRAIEDLARDAKDEDSANTFRDALRALEAYSHWVRGNAIDVAGSARLKAPGLGLA</sequence>
<protein>
    <recommendedName>
        <fullName evidence="6">Terpene synthase</fullName>
        <ecNumber evidence="6">4.2.3.-</ecNumber>
    </recommendedName>
</protein>
<dbReference type="GO" id="GO:0010333">
    <property type="term" value="F:terpene synthase activity"/>
    <property type="evidence" value="ECO:0007669"/>
    <property type="project" value="InterPro"/>
</dbReference>
<dbReference type="GO" id="GO:0046872">
    <property type="term" value="F:metal ion binding"/>
    <property type="evidence" value="ECO:0007669"/>
    <property type="project" value="UniProtKB-KW"/>
</dbReference>
<gene>
    <name evidence="8" type="ORF">WG66_18985</name>
</gene>
<organism evidence="8 9">
    <name type="scientific">Moniliophthora roreri</name>
    <name type="common">Frosty pod rot fungus</name>
    <name type="synonym">Monilia roreri</name>
    <dbReference type="NCBI Taxonomy" id="221103"/>
    <lineage>
        <taxon>Eukaryota</taxon>
        <taxon>Fungi</taxon>
        <taxon>Dikarya</taxon>
        <taxon>Basidiomycota</taxon>
        <taxon>Agaricomycotina</taxon>
        <taxon>Agaricomycetes</taxon>
        <taxon>Agaricomycetidae</taxon>
        <taxon>Agaricales</taxon>
        <taxon>Marasmiineae</taxon>
        <taxon>Marasmiaceae</taxon>
        <taxon>Moniliophthora</taxon>
    </lineage>
</organism>
<accession>A0A0W0EWL2</accession>
<keyword evidence="3 6" id="KW-0479">Metal-binding</keyword>
<dbReference type="EMBL" id="LATX01002477">
    <property type="protein sequence ID" value="KTB28455.1"/>
    <property type="molecule type" value="Genomic_DNA"/>
</dbReference>
<name>A0A0W0EWL2_MONRR</name>
<comment type="cofactor">
    <cofactor evidence="1 6">
        <name>Mg(2+)</name>
        <dbReference type="ChEBI" id="CHEBI:18420"/>
    </cofactor>
</comment>
<dbReference type="Pfam" id="PF19086">
    <property type="entry name" value="Terpene_syn_C_2"/>
    <property type="match status" value="1"/>
</dbReference>